<gene>
    <name evidence="2" type="ORF">K7C98_19450</name>
</gene>
<keyword evidence="2" id="KW-0689">Ribosomal protein</keyword>
<dbReference type="RefSeq" id="WP_224193183.1">
    <property type="nucleotide sequence ID" value="NZ_JAIRAU010000027.1"/>
</dbReference>
<feature type="domain" description="Large ribosomal subunit protein bL12 C-terminal" evidence="1">
    <location>
        <begin position="68"/>
        <end position="132"/>
    </location>
</feature>
<protein>
    <submittedName>
        <fullName evidence="2">Ribosomal protein L7/L12</fullName>
    </submittedName>
</protein>
<organism evidence="2 3">
    <name type="scientific">Nannocystis pusilla</name>
    <dbReference type="NCBI Taxonomy" id="889268"/>
    <lineage>
        <taxon>Bacteria</taxon>
        <taxon>Pseudomonadati</taxon>
        <taxon>Myxococcota</taxon>
        <taxon>Polyangia</taxon>
        <taxon>Nannocystales</taxon>
        <taxon>Nannocystaceae</taxon>
        <taxon>Nannocystis</taxon>
    </lineage>
</organism>
<reference evidence="2" key="1">
    <citation type="submission" date="2021-08" db="EMBL/GenBank/DDBJ databases">
        <authorList>
            <person name="Stevens D.C."/>
        </authorList>
    </citation>
    <scope>NUCLEOTIDE SEQUENCE</scope>
    <source>
        <strain evidence="2">DSM 53165</strain>
    </source>
</reference>
<proteinExistence type="predicted"/>
<name>A0ABS7TT61_9BACT</name>
<dbReference type="Gene3D" id="3.30.1390.10">
    <property type="match status" value="1"/>
</dbReference>
<dbReference type="SUPFAM" id="SSF54736">
    <property type="entry name" value="ClpS-like"/>
    <property type="match status" value="1"/>
</dbReference>
<dbReference type="Pfam" id="PF00542">
    <property type="entry name" value="Ribosomal_L12"/>
    <property type="match status" value="1"/>
</dbReference>
<keyword evidence="3" id="KW-1185">Reference proteome</keyword>
<sequence length="135" mass="14929">MTRTGGDVAITRDEVVAYLGALGPGELQELILELEDLWGLEPPYTEPGRPTMGMPLDYYVLPGMPEVEVVLLSTGPRRVQVMKVMREAVKLELAQARDLINATPSVVARGLSRHDARDLQHELEAVGAKVEIRER</sequence>
<dbReference type="GO" id="GO:0005840">
    <property type="term" value="C:ribosome"/>
    <property type="evidence" value="ECO:0007669"/>
    <property type="project" value="UniProtKB-KW"/>
</dbReference>
<evidence type="ECO:0000313" key="2">
    <source>
        <dbReference type="EMBL" id="MBZ5711420.1"/>
    </source>
</evidence>
<comment type="caution">
    <text evidence="2">The sequence shown here is derived from an EMBL/GenBank/DDBJ whole genome shotgun (WGS) entry which is preliminary data.</text>
</comment>
<accession>A0ABS7TT61</accession>
<dbReference type="Proteomes" id="UP001139031">
    <property type="component" value="Unassembled WGS sequence"/>
</dbReference>
<keyword evidence="2" id="KW-0687">Ribonucleoprotein</keyword>
<evidence type="ECO:0000259" key="1">
    <source>
        <dbReference type="Pfam" id="PF00542"/>
    </source>
</evidence>
<dbReference type="InterPro" id="IPR014719">
    <property type="entry name" value="Ribosomal_bL12_C/ClpS-like"/>
</dbReference>
<evidence type="ECO:0000313" key="3">
    <source>
        <dbReference type="Proteomes" id="UP001139031"/>
    </source>
</evidence>
<dbReference type="InterPro" id="IPR013823">
    <property type="entry name" value="Ribosomal_bL12_C"/>
</dbReference>
<dbReference type="EMBL" id="JAIRAU010000027">
    <property type="protein sequence ID" value="MBZ5711420.1"/>
    <property type="molecule type" value="Genomic_DNA"/>
</dbReference>